<keyword evidence="2" id="KW-0472">Membrane</keyword>
<keyword evidence="2" id="KW-0812">Transmembrane</keyword>
<gene>
    <name evidence="3" type="ORF">RF11_04111</name>
</gene>
<dbReference type="EMBL" id="JWZT01003712">
    <property type="protein sequence ID" value="KII65838.1"/>
    <property type="molecule type" value="Genomic_DNA"/>
</dbReference>
<evidence type="ECO:0000256" key="1">
    <source>
        <dbReference type="ARBA" id="ARBA00009024"/>
    </source>
</evidence>
<keyword evidence="4" id="KW-1185">Reference proteome</keyword>
<dbReference type="Proteomes" id="UP000031668">
    <property type="component" value="Unassembled WGS sequence"/>
</dbReference>
<keyword evidence="2" id="KW-1133">Transmembrane helix</keyword>
<name>A0A0C2J9L5_THEKT</name>
<evidence type="ECO:0000256" key="2">
    <source>
        <dbReference type="SAM" id="Phobius"/>
    </source>
</evidence>
<organism evidence="3 4">
    <name type="scientific">Thelohanellus kitauei</name>
    <name type="common">Myxosporean</name>
    <dbReference type="NCBI Taxonomy" id="669202"/>
    <lineage>
        <taxon>Eukaryota</taxon>
        <taxon>Metazoa</taxon>
        <taxon>Cnidaria</taxon>
        <taxon>Myxozoa</taxon>
        <taxon>Myxosporea</taxon>
        <taxon>Bivalvulida</taxon>
        <taxon>Platysporina</taxon>
        <taxon>Myxobolidae</taxon>
        <taxon>Thelohanellus</taxon>
    </lineage>
</organism>
<dbReference type="InterPro" id="IPR006461">
    <property type="entry name" value="PLAC_motif_containing"/>
</dbReference>
<comment type="similarity">
    <text evidence="1">Belongs to the cornifelin family.</text>
</comment>
<comment type="caution">
    <text evidence="3">The sequence shown here is derived from an EMBL/GenBank/DDBJ whole genome shotgun (WGS) entry which is preliminary data.</text>
</comment>
<dbReference type="AlphaFoldDB" id="A0A0C2J9L5"/>
<evidence type="ECO:0000313" key="3">
    <source>
        <dbReference type="EMBL" id="KII65838.1"/>
    </source>
</evidence>
<proteinExistence type="inferred from homology"/>
<reference evidence="3 4" key="1">
    <citation type="journal article" date="2014" name="Genome Biol. Evol.">
        <title>The genome of the myxosporean Thelohanellus kitauei shows adaptations to nutrient acquisition within its fish host.</title>
        <authorList>
            <person name="Yang Y."/>
            <person name="Xiong J."/>
            <person name="Zhou Z."/>
            <person name="Huo F."/>
            <person name="Miao W."/>
            <person name="Ran C."/>
            <person name="Liu Y."/>
            <person name="Zhang J."/>
            <person name="Feng J."/>
            <person name="Wang M."/>
            <person name="Wang M."/>
            <person name="Wang L."/>
            <person name="Yao B."/>
        </authorList>
    </citation>
    <scope>NUCLEOTIDE SEQUENCE [LARGE SCALE GENOMIC DNA]</scope>
    <source>
        <strain evidence="3">Wuqing</strain>
    </source>
</reference>
<dbReference type="OrthoDB" id="1045822at2759"/>
<evidence type="ECO:0000313" key="4">
    <source>
        <dbReference type="Proteomes" id="UP000031668"/>
    </source>
</evidence>
<dbReference type="PANTHER" id="PTHR15907">
    <property type="entry name" value="DUF614 FAMILY PROTEIN-RELATED"/>
    <property type="match status" value="1"/>
</dbReference>
<feature type="transmembrane region" description="Helical" evidence="2">
    <location>
        <begin position="40"/>
        <end position="58"/>
    </location>
</feature>
<sequence>MADFKQDLCGCFSNMESCLCAWCCPCISSAYIAEKTGDNFLLILLLWFVFPLGPPIYLRNKIRMMKNIEGSILEDILVGCCCDCCVLSQLHTEMDVQIIR</sequence>
<dbReference type="Pfam" id="PF04749">
    <property type="entry name" value="PLAC8"/>
    <property type="match status" value="1"/>
</dbReference>
<dbReference type="NCBIfam" id="TIGR01571">
    <property type="entry name" value="A_thal_Cys_rich"/>
    <property type="match status" value="1"/>
</dbReference>
<accession>A0A0C2J9L5</accession>
<protein>
    <submittedName>
        <fullName evidence="3">Protein PLANT CADMIUM RESISTANCE 3</fullName>
    </submittedName>
</protein>